<reference evidence="3 4" key="1">
    <citation type="submission" date="2023-08" db="EMBL/GenBank/DDBJ databases">
        <authorList>
            <person name="Sharma P."/>
            <person name="Verma V."/>
            <person name="Mohan M.K."/>
            <person name="Dubey A.K."/>
        </authorList>
    </citation>
    <scope>NUCLEOTIDE SEQUENCE [LARGE SCALE GENOMIC DNA]</scope>
    <source>
        <strain evidence="3 4">ADP4</strain>
    </source>
</reference>
<dbReference type="EMBL" id="JAVFKM010000017">
    <property type="protein sequence ID" value="MEF3117181.1"/>
    <property type="molecule type" value="Genomic_DNA"/>
</dbReference>
<dbReference type="GO" id="GO:0005524">
    <property type="term" value="F:ATP binding"/>
    <property type="evidence" value="ECO:0007669"/>
    <property type="project" value="UniProtKB-KW"/>
</dbReference>
<dbReference type="InterPro" id="IPR050267">
    <property type="entry name" value="Anti-sigma-factor_SerPK"/>
</dbReference>
<dbReference type="Gene3D" id="3.30.565.10">
    <property type="entry name" value="Histidine kinase-like ATPase, C-terminal domain"/>
    <property type="match status" value="1"/>
</dbReference>
<protein>
    <submittedName>
        <fullName evidence="3">ATP-binding protein</fullName>
    </submittedName>
</protein>
<dbReference type="InterPro" id="IPR003594">
    <property type="entry name" value="HATPase_dom"/>
</dbReference>
<dbReference type="PANTHER" id="PTHR35526:SF3">
    <property type="entry name" value="ANTI-SIGMA-F FACTOR RSBW"/>
    <property type="match status" value="1"/>
</dbReference>
<name>A0ABU7X092_9ACTN</name>
<dbReference type="PANTHER" id="PTHR35526">
    <property type="entry name" value="ANTI-SIGMA-F FACTOR RSBW-RELATED"/>
    <property type="match status" value="1"/>
</dbReference>
<comment type="caution">
    <text evidence="3">The sequence shown here is derived from an EMBL/GenBank/DDBJ whole genome shotgun (WGS) entry which is preliminary data.</text>
</comment>
<keyword evidence="1" id="KW-0418">Kinase</keyword>
<proteinExistence type="predicted"/>
<gene>
    <name evidence="3" type="ORF">RB636_28815</name>
</gene>
<dbReference type="CDD" id="cd16936">
    <property type="entry name" value="HATPase_RsbW-like"/>
    <property type="match status" value="1"/>
</dbReference>
<dbReference type="InterPro" id="IPR036890">
    <property type="entry name" value="HATPase_C_sf"/>
</dbReference>
<keyword evidence="3" id="KW-0547">Nucleotide-binding</keyword>
<dbReference type="RefSeq" id="WP_331788676.1">
    <property type="nucleotide sequence ID" value="NZ_JAVFKM010000017.1"/>
</dbReference>
<organism evidence="3 4">
    <name type="scientific">Streptomyces chrestomyceticus</name>
    <dbReference type="NCBI Taxonomy" id="68185"/>
    <lineage>
        <taxon>Bacteria</taxon>
        <taxon>Bacillati</taxon>
        <taxon>Actinomycetota</taxon>
        <taxon>Actinomycetes</taxon>
        <taxon>Kitasatosporales</taxon>
        <taxon>Streptomycetaceae</taxon>
        <taxon>Streptomyces</taxon>
    </lineage>
</organism>
<keyword evidence="1" id="KW-0723">Serine/threonine-protein kinase</keyword>
<keyword evidence="4" id="KW-1185">Reference proteome</keyword>
<keyword evidence="3" id="KW-0067">ATP-binding</keyword>
<accession>A0ABU7X092</accession>
<evidence type="ECO:0000256" key="1">
    <source>
        <dbReference type="ARBA" id="ARBA00022527"/>
    </source>
</evidence>
<feature type="domain" description="Histidine kinase/HSP90-like ATPase" evidence="2">
    <location>
        <begin position="35"/>
        <end position="140"/>
    </location>
</feature>
<evidence type="ECO:0000313" key="3">
    <source>
        <dbReference type="EMBL" id="MEF3117181.1"/>
    </source>
</evidence>
<keyword evidence="1" id="KW-0808">Transferase</keyword>
<evidence type="ECO:0000259" key="2">
    <source>
        <dbReference type="Pfam" id="PF13581"/>
    </source>
</evidence>
<dbReference type="Pfam" id="PF13581">
    <property type="entry name" value="HATPase_c_2"/>
    <property type="match status" value="1"/>
</dbReference>
<dbReference type="Proteomes" id="UP001348265">
    <property type="component" value="Unassembled WGS sequence"/>
</dbReference>
<sequence length="155" mass="16337">MPLPHAPNDAPGGAPADTCVRALRMRLPTGPQAPRLARESVSAVLDPDRYALGDGQACLSEVVANAVSHSTAPDIPLMLIGEPDGSLFAAVRDTARTVPMATDTQDEPLAEDGRGLELLGALADGWGFDRTRSGKWVWFRVRHSRSGAADGRVSA</sequence>
<evidence type="ECO:0000313" key="4">
    <source>
        <dbReference type="Proteomes" id="UP001348265"/>
    </source>
</evidence>